<dbReference type="InterPro" id="IPR050239">
    <property type="entry name" value="Sigma-70_RNA_pol_init_factors"/>
</dbReference>
<dbReference type="GO" id="GO:0003700">
    <property type="term" value="F:DNA-binding transcription factor activity"/>
    <property type="evidence" value="ECO:0007669"/>
    <property type="project" value="InterPro"/>
</dbReference>
<dbReference type="PANTHER" id="PTHR30603:SF60">
    <property type="entry name" value="RNA POLYMERASE SIGMA FACTOR RPOD"/>
    <property type="match status" value="1"/>
</dbReference>
<organism evidence="2">
    <name type="scientific">marine metagenome</name>
    <dbReference type="NCBI Taxonomy" id="408172"/>
    <lineage>
        <taxon>unclassified sequences</taxon>
        <taxon>metagenomes</taxon>
        <taxon>ecological metagenomes</taxon>
    </lineage>
</organism>
<gene>
    <name evidence="2" type="ORF">METZ01_LOCUS121657</name>
</gene>
<evidence type="ECO:0000259" key="1">
    <source>
        <dbReference type="Pfam" id="PF04545"/>
    </source>
</evidence>
<dbReference type="PRINTS" id="PR00046">
    <property type="entry name" value="SIGMA70FCT"/>
</dbReference>
<dbReference type="GO" id="GO:0006352">
    <property type="term" value="P:DNA-templated transcription initiation"/>
    <property type="evidence" value="ECO:0007669"/>
    <property type="project" value="InterPro"/>
</dbReference>
<protein>
    <recommendedName>
        <fullName evidence="1">RNA polymerase sigma-70 region 4 domain-containing protein</fullName>
    </recommendedName>
</protein>
<proteinExistence type="predicted"/>
<dbReference type="InterPro" id="IPR036388">
    <property type="entry name" value="WH-like_DNA-bd_sf"/>
</dbReference>
<dbReference type="SUPFAM" id="SSF88659">
    <property type="entry name" value="Sigma3 and sigma4 domains of RNA polymerase sigma factors"/>
    <property type="match status" value="1"/>
</dbReference>
<dbReference type="AlphaFoldDB" id="A0A381XX45"/>
<dbReference type="EMBL" id="UINC01016542">
    <property type="protein sequence ID" value="SVA68803.1"/>
    <property type="molecule type" value="Genomic_DNA"/>
</dbReference>
<dbReference type="InterPro" id="IPR013324">
    <property type="entry name" value="RNA_pol_sigma_r3/r4-like"/>
</dbReference>
<sequence length="100" mass="11256">MDVVETVPLEYAYNLAAEGPTAYETVYLAELKEVITKVLASLTPREERVIRRRFGIGVEESTGEEIAKEFSVTRGRIYGIESKALRKLKHPSRSMKILGV</sequence>
<dbReference type="CDD" id="cd06171">
    <property type="entry name" value="Sigma70_r4"/>
    <property type="match status" value="1"/>
</dbReference>
<name>A0A381XX45_9ZZZZ</name>
<evidence type="ECO:0000313" key="2">
    <source>
        <dbReference type="EMBL" id="SVA68803.1"/>
    </source>
</evidence>
<reference evidence="2" key="1">
    <citation type="submission" date="2018-05" db="EMBL/GenBank/DDBJ databases">
        <authorList>
            <person name="Lanie J.A."/>
            <person name="Ng W.-L."/>
            <person name="Kazmierczak K.M."/>
            <person name="Andrzejewski T.M."/>
            <person name="Davidsen T.M."/>
            <person name="Wayne K.J."/>
            <person name="Tettelin H."/>
            <person name="Glass J.I."/>
            <person name="Rusch D."/>
            <person name="Podicherti R."/>
            <person name="Tsui H.-C.T."/>
            <person name="Winkler M.E."/>
        </authorList>
    </citation>
    <scope>NUCLEOTIDE SEQUENCE</scope>
</reference>
<dbReference type="InterPro" id="IPR007630">
    <property type="entry name" value="RNA_pol_sigma70_r4"/>
</dbReference>
<dbReference type="PANTHER" id="PTHR30603">
    <property type="entry name" value="RNA POLYMERASE SIGMA FACTOR RPO"/>
    <property type="match status" value="1"/>
</dbReference>
<dbReference type="InterPro" id="IPR000943">
    <property type="entry name" value="RNA_pol_sigma70"/>
</dbReference>
<feature type="domain" description="RNA polymerase sigma-70 region 4" evidence="1">
    <location>
        <begin position="38"/>
        <end position="90"/>
    </location>
</feature>
<dbReference type="Gene3D" id="1.10.10.10">
    <property type="entry name" value="Winged helix-like DNA-binding domain superfamily/Winged helix DNA-binding domain"/>
    <property type="match status" value="1"/>
</dbReference>
<accession>A0A381XX45</accession>
<dbReference type="Pfam" id="PF04545">
    <property type="entry name" value="Sigma70_r4"/>
    <property type="match status" value="1"/>
</dbReference>